<accession>A0A2M6WMT0</accession>
<sequence length="122" mass="13699">MVTANSSEQIGTPLIFALVEYQTDEELTLSFDDADLGYMLLDIKKTADTPEIQSKSKVVLQRVIEENGDINYILLPQTVLPPDPADDILADLKLTFPKQPDNYDDPQQLKRNTSELKKAFGK</sequence>
<organism evidence="2 3">
    <name type="scientific">Candidatus Falkowbacteria bacterium CG10_big_fil_rev_8_21_14_0_10_43_11</name>
    <dbReference type="NCBI Taxonomy" id="1974568"/>
    <lineage>
        <taxon>Bacteria</taxon>
        <taxon>Candidatus Falkowiibacteriota</taxon>
    </lineage>
</organism>
<gene>
    <name evidence="2" type="ORF">COU00_00770</name>
</gene>
<dbReference type="EMBL" id="PFAS01000008">
    <property type="protein sequence ID" value="PIT94095.1"/>
    <property type="molecule type" value="Genomic_DNA"/>
</dbReference>
<evidence type="ECO:0000313" key="3">
    <source>
        <dbReference type="Proteomes" id="UP000229335"/>
    </source>
</evidence>
<name>A0A2M6WMT0_9BACT</name>
<proteinExistence type="predicted"/>
<dbReference type="AlphaFoldDB" id="A0A2M6WMT0"/>
<feature type="compositionally biased region" description="Basic and acidic residues" evidence="1">
    <location>
        <begin position="112"/>
        <end position="122"/>
    </location>
</feature>
<protein>
    <submittedName>
        <fullName evidence="2">Uncharacterized protein</fullName>
    </submittedName>
</protein>
<dbReference type="Proteomes" id="UP000229335">
    <property type="component" value="Unassembled WGS sequence"/>
</dbReference>
<comment type="caution">
    <text evidence="2">The sequence shown here is derived from an EMBL/GenBank/DDBJ whole genome shotgun (WGS) entry which is preliminary data.</text>
</comment>
<evidence type="ECO:0000256" key="1">
    <source>
        <dbReference type="SAM" id="MobiDB-lite"/>
    </source>
</evidence>
<evidence type="ECO:0000313" key="2">
    <source>
        <dbReference type="EMBL" id="PIT94095.1"/>
    </source>
</evidence>
<feature type="region of interest" description="Disordered" evidence="1">
    <location>
        <begin position="99"/>
        <end position="122"/>
    </location>
</feature>
<reference evidence="3" key="1">
    <citation type="submission" date="2017-09" db="EMBL/GenBank/DDBJ databases">
        <title>Depth-based differentiation of microbial function through sediment-hosted aquifers and enrichment of novel symbionts in the deep terrestrial subsurface.</title>
        <authorList>
            <person name="Probst A.J."/>
            <person name="Ladd B."/>
            <person name="Jarett J.K."/>
            <person name="Geller-Mcgrath D.E."/>
            <person name="Sieber C.M.K."/>
            <person name="Emerson J.B."/>
            <person name="Anantharaman K."/>
            <person name="Thomas B.C."/>
            <person name="Malmstrom R."/>
            <person name="Stieglmeier M."/>
            <person name="Klingl A."/>
            <person name="Woyke T."/>
            <person name="Ryan C.M."/>
            <person name="Banfield J.F."/>
        </authorList>
    </citation>
    <scope>NUCLEOTIDE SEQUENCE [LARGE SCALE GENOMIC DNA]</scope>
</reference>